<feature type="chain" id="PRO_5023075911" evidence="1">
    <location>
        <begin position="22"/>
        <end position="335"/>
    </location>
</feature>
<dbReference type="Proteomes" id="UP000324298">
    <property type="component" value="Unassembled WGS sequence"/>
</dbReference>
<dbReference type="RefSeq" id="WP_149307325.1">
    <property type="nucleotide sequence ID" value="NZ_SRSD01000005.1"/>
</dbReference>
<organism evidence="2 3">
    <name type="scientific">Oryzomonas rubra</name>
    <dbReference type="NCBI Taxonomy" id="2509454"/>
    <lineage>
        <taxon>Bacteria</taxon>
        <taxon>Pseudomonadati</taxon>
        <taxon>Thermodesulfobacteriota</taxon>
        <taxon>Desulfuromonadia</taxon>
        <taxon>Geobacterales</taxon>
        <taxon>Geobacteraceae</taxon>
        <taxon>Oryzomonas</taxon>
    </lineage>
</organism>
<evidence type="ECO:0000313" key="3">
    <source>
        <dbReference type="Proteomes" id="UP000324298"/>
    </source>
</evidence>
<gene>
    <name evidence="2" type="ORF">ET418_09250</name>
</gene>
<dbReference type="OrthoDB" id="5418846at2"/>
<dbReference type="EMBL" id="SRSD01000005">
    <property type="protein sequence ID" value="KAA0891625.1"/>
    <property type="molecule type" value="Genomic_DNA"/>
</dbReference>
<dbReference type="Pfam" id="PF11383">
    <property type="entry name" value="DUF3187"/>
    <property type="match status" value="1"/>
</dbReference>
<evidence type="ECO:0000256" key="1">
    <source>
        <dbReference type="SAM" id="SignalP"/>
    </source>
</evidence>
<reference evidence="2 3" key="1">
    <citation type="submission" date="2019-04" db="EMBL/GenBank/DDBJ databases">
        <title>Geobacter ruber sp. nov., ferric-reducing bacteria isolated from paddy soil.</title>
        <authorList>
            <person name="Xu Z."/>
            <person name="Masuda Y."/>
            <person name="Itoh H."/>
            <person name="Senoo K."/>
        </authorList>
    </citation>
    <scope>NUCLEOTIDE SEQUENCE [LARGE SCALE GENOMIC DNA]</scope>
    <source>
        <strain evidence="2 3">Red88</strain>
    </source>
</reference>
<sequence>MNRMLPVSLLLLLAMAGPAAAEDMEITPFRTVNQSPLVQIFGLPAQSEATVAPSGKTVVSLVQDVASDYTVSSTSREQIHLDGESYRWTLAARHGFGGRFDAGLEIPYVLYGGGFLDSFIVEWHKFFGLPQGGRDSAPKGRLLFSYTKDGVQKLKMDHADSGLGDISLTGGMQLYEARDGESHDSLALRASLKLPSGDSNSLRGSGSTDATLALCGSMNNFTEWGALGVFGSLGGMAMSDGDVLRDQQQHLVGFGTVGLGWGPWSRVSFKFQLNAHTAFYRGSSLDELSKPSLMLVSGGAIKLPGDYRLDIGVSEDVAVATAPDVAFHLGVSKQF</sequence>
<protein>
    <submittedName>
        <fullName evidence="2">DUF3187 family protein</fullName>
    </submittedName>
</protein>
<keyword evidence="3" id="KW-1185">Reference proteome</keyword>
<evidence type="ECO:0000313" key="2">
    <source>
        <dbReference type="EMBL" id="KAA0891625.1"/>
    </source>
</evidence>
<name>A0A5A9XGK6_9BACT</name>
<comment type="caution">
    <text evidence="2">The sequence shown here is derived from an EMBL/GenBank/DDBJ whole genome shotgun (WGS) entry which is preliminary data.</text>
</comment>
<proteinExistence type="predicted"/>
<accession>A0A5A9XGK6</accession>
<dbReference type="InterPro" id="IPR021523">
    <property type="entry name" value="DUF3187"/>
</dbReference>
<dbReference type="AlphaFoldDB" id="A0A5A9XGK6"/>
<keyword evidence="1" id="KW-0732">Signal</keyword>
<feature type="signal peptide" evidence="1">
    <location>
        <begin position="1"/>
        <end position="21"/>
    </location>
</feature>